<comment type="caution">
    <text evidence="3">The sequence shown here is derived from an EMBL/GenBank/DDBJ whole genome shotgun (WGS) entry which is preliminary data.</text>
</comment>
<feature type="transmembrane region" description="Helical" evidence="2">
    <location>
        <begin position="71"/>
        <end position="100"/>
    </location>
</feature>
<sequence length="457" mass="50226">MSMIYQPPAMMSPSLAGSSNVLANTAPNPESVLNYVPIVTYGVNKLPEEDNSEKGPIFMPFPKEGKPLAPIILPTFVVVVVVVIVIAIIIIVVVSLILGVMNKKSCGIKDVELSDFYVPRPEMSYGKNNNDRKEYPDNTYKRQIDESEAIGGILDGFLELVLTRPCIGYVGCRLEHATELRTTNPSEMAALDAYQPPVALPSGTAMSNLEMTAAAPVPDTAINYVPVITFPSPSPPEEDEELPGFLPKFIPLPAGLKKPLKPIIKPIVVVVVVVVVVVAVIVSVVVAVIVGLMNKKICKSKKKYYPPRYYGRYGHKHEGYKHKEAYDKMEKYDGKDYRRKRGMSVPEEDDLGSIISSFFGNLALNGCSRRFGCEMANVLGMVPGARDVFMQVTDLLPNTMGSAIEHGFNGNCSRMPKRTALSEEELRRLIEDDNDEDLSSDSDGDPKDKDWVPDKDG</sequence>
<keyword evidence="2" id="KW-0472">Membrane</keyword>
<dbReference type="EMBL" id="JAVRJZ010000017">
    <property type="protein sequence ID" value="KAK2709062.1"/>
    <property type="molecule type" value="Genomic_DNA"/>
</dbReference>
<gene>
    <name evidence="3" type="ORF">QYM36_012919</name>
</gene>
<reference evidence="3" key="1">
    <citation type="submission" date="2023-07" db="EMBL/GenBank/DDBJ databases">
        <title>Chromosome-level genome assembly of Artemia franciscana.</title>
        <authorList>
            <person name="Jo E."/>
        </authorList>
    </citation>
    <scope>NUCLEOTIDE SEQUENCE</scope>
    <source>
        <tissue evidence="3">Whole body</tissue>
    </source>
</reference>
<organism evidence="3 4">
    <name type="scientific">Artemia franciscana</name>
    <name type="common">Brine shrimp</name>
    <name type="synonym">Artemia sanfranciscana</name>
    <dbReference type="NCBI Taxonomy" id="6661"/>
    <lineage>
        <taxon>Eukaryota</taxon>
        <taxon>Metazoa</taxon>
        <taxon>Ecdysozoa</taxon>
        <taxon>Arthropoda</taxon>
        <taxon>Crustacea</taxon>
        <taxon>Branchiopoda</taxon>
        <taxon>Anostraca</taxon>
        <taxon>Artemiidae</taxon>
        <taxon>Artemia</taxon>
    </lineage>
</organism>
<dbReference type="Proteomes" id="UP001187531">
    <property type="component" value="Unassembled WGS sequence"/>
</dbReference>
<feature type="region of interest" description="Disordered" evidence="1">
    <location>
        <begin position="428"/>
        <end position="457"/>
    </location>
</feature>
<evidence type="ECO:0000313" key="4">
    <source>
        <dbReference type="Proteomes" id="UP001187531"/>
    </source>
</evidence>
<name>A0AA88KY87_ARTSF</name>
<evidence type="ECO:0000313" key="3">
    <source>
        <dbReference type="EMBL" id="KAK2709062.1"/>
    </source>
</evidence>
<feature type="transmembrane region" description="Helical" evidence="2">
    <location>
        <begin position="267"/>
        <end position="293"/>
    </location>
</feature>
<keyword evidence="4" id="KW-1185">Reference proteome</keyword>
<keyword evidence="2" id="KW-0812">Transmembrane</keyword>
<accession>A0AA88KY87</accession>
<evidence type="ECO:0000256" key="1">
    <source>
        <dbReference type="SAM" id="MobiDB-lite"/>
    </source>
</evidence>
<proteinExistence type="predicted"/>
<keyword evidence="2" id="KW-1133">Transmembrane helix</keyword>
<feature type="compositionally biased region" description="Acidic residues" evidence="1">
    <location>
        <begin position="432"/>
        <end position="443"/>
    </location>
</feature>
<feature type="compositionally biased region" description="Basic and acidic residues" evidence="1">
    <location>
        <begin position="444"/>
        <end position="457"/>
    </location>
</feature>
<evidence type="ECO:0000256" key="2">
    <source>
        <dbReference type="SAM" id="Phobius"/>
    </source>
</evidence>
<dbReference type="AlphaFoldDB" id="A0AA88KY87"/>
<protein>
    <submittedName>
        <fullName evidence="3">Uncharacterized protein</fullName>
    </submittedName>
</protein>